<protein>
    <submittedName>
        <fullName evidence="1">Periplasmic sensor signal transduction histidine kinase</fullName>
    </submittedName>
</protein>
<sequence>MAGFLLRSLSAYFMQMRQTDLENWTTAISESVADELEQENVQRVQQLMERHGKPETVTVRVLSPKG</sequence>
<reference evidence="1 2" key="1">
    <citation type="submission" date="2017-06" db="EMBL/GenBank/DDBJ databases">
        <title>Genome sequencing of cyanobaciteial culture collection at National Institute for Environmental Studies (NIES).</title>
        <authorList>
            <person name="Hirose Y."/>
            <person name="Shimura Y."/>
            <person name="Fujisawa T."/>
            <person name="Nakamura Y."/>
            <person name="Kawachi M."/>
        </authorList>
    </citation>
    <scope>NUCLEOTIDE SEQUENCE [LARGE SCALE GENOMIC DNA]</scope>
    <source>
        <strain evidence="1 2">NIES-2135</strain>
        <plasmid evidence="2">Plasmid Plasmid2 dna</plasmid>
    </source>
</reference>
<keyword evidence="2" id="KW-1185">Reference proteome</keyword>
<evidence type="ECO:0000313" key="1">
    <source>
        <dbReference type="EMBL" id="BAY59680.1"/>
    </source>
</evidence>
<dbReference type="AlphaFoldDB" id="A0A1Z4JSM7"/>
<dbReference type="Proteomes" id="UP000217895">
    <property type="component" value="Plasmid Plasmid2 dna"/>
</dbReference>
<proteinExistence type="predicted"/>
<geneLocation type="plasmid" evidence="1">
    <name>plasmid2</name>
</geneLocation>
<keyword evidence="1" id="KW-0418">Kinase</keyword>
<dbReference type="EMBL" id="AP018205">
    <property type="protein sequence ID" value="BAY59680.1"/>
    <property type="molecule type" value="Genomic_DNA"/>
</dbReference>
<organism evidence="1 2">
    <name type="scientific">Leptolyngbya boryana NIES-2135</name>
    <dbReference type="NCBI Taxonomy" id="1973484"/>
    <lineage>
        <taxon>Bacteria</taxon>
        <taxon>Bacillati</taxon>
        <taxon>Cyanobacteriota</taxon>
        <taxon>Cyanophyceae</taxon>
        <taxon>Leptolyngbyales</taxon>
        <taxon>Leptolyngbyaceae</taxon>
        <taxon>Leptolyngbya group</taxon>
        <taxon>Leptolyngbya</taxon>
    </lineage>
</organism>
<keyword evidence="1" id="KW-0808">Transferase</keyword>
<evidence type="ECO:0000313" key="2">
    <source>
        <dbReference type="Proteomes" id="UP000217895"/>
    </source>
</evidence>
<keyword evidence="1" id="KW-0614">Plasmid</keyword>
<gene>
    <name evidence="1" type="ORF">NIES2135_65570</name>
</gene>
<name>A0A1Z4JSM7_LEPBY</name>
<dbReference type="GO" id="GO:0016301">
    <property type="term" value="F:kinase activity"/>
    <property type="evidence" value="ECO:0007669"/>
    <property type="project" value="UniProtKB-KW"/>
</dbReference>
<accession>A0A1Z4JSM7</accession>